<dbReference type="Proteomes" id="UP000076858">
    <property type="component" value="Unassembled WGS sequence"/>
</dbReference>
<accession>A0A162D5D0</accession>
<evidence type="ECO:0008006" key="4">
    <source>
        <dbReference type="Google" id="ProtNLM"/>
    </source>
</evidence>
<feature type="compositionally biased region" description="Basic and acidic residues" evidence="1">
    <location>
        <begin position="137"/>
        <end position="147"/>
    </location>
</feature>
<feature type="region of interest" description="Disordered" evidence="1">
    <location>
        <begin position="136"/>
        <end position="158"/>
    </location>
</feature>
<evidence type="ECO:0000313" key="2">
    <source>
        <dbReference type="EMBL" id="KZR99054.1"/>
    </source>
</evidence>
<keyword evidence="3" id="KW-1185">Reference proteome</keyword>
<protein>
    <recommendedName>
        <fullName evidence="4">BEN domain-containing protein</fullName>
    </recommendedName>
</protein>
<gene>
    <name evidence="2" type="ORF">APZ42_005244</name>
</gene>
<reference evidence="2 3" key="1">
    <citation type="submission" date="2016-03" db="EMBL/GenBank/DDBJ databases">
        <title>EvidentialGene: Evidence-directed Construction of Genes on Genomes.</title>
        <authorList>
            <person name="Gilbert D.G."/>
            <person name="Choi J.-H."/>
            <person name="Mockaitis K."/>
            <person name="Colbourne J."/>
            <person name="Pfrender M."/>
        </authorList>
    </citation>
    <scope>NUCLEOTIDE SEQUENCE [LARGE SCALE GENOMIC DNA]</scope>
    <source>
        <strain evidence="2 3">Xinb3</strain>
        <tissue evidence="2">Complete organism</tissue>
    </source>
</reference>
<evidence type="ECO:0000313" key="3">
    <source>
        <dbReference type="Proteomes" id="UP000076858"/>
    </source>
</evidence>
<sequence length="158" mass="16971">MNLNEQIEQLKNHHPITITTELQKNFTISIKETIISSIQEAMKSISPAPPSLSPPRTPSPSNSLQDFGSQLVPLGKQQKGSPPPMMINGAALRRAITAGRMGAAQPQVNSCVRELLSGFFSDAQLAKLSLSGRKCPTKQDGEAKEKLPGNIKLSITGN</sequence>
<feature type="region of interest" description="Disordered" evidence="1">
    <location>
        <begin position="45"/>
        <end position="84"/>
    </location>
</feature>
<dbReference type="Gene3D" id="1.10.10.2590">
    <property type="entry name" value="BEN domain"/>
    <property type="match status" value="1"/>
</dbReference>
<organism evidence="2 3">
    <name type="scientific">Daphnia magna</name>
    <dbReference type="NCBI Taxonomy" id="35525"/>
    <lineage>
        <taxon>Eukaryota</taxon>
        <taxon>Metazoa</taxon>
        <taxon>Ecdysozoa</taxon>
        <taxon>Arthropoda</taxon>
        <taxon>Crustacea</taxon>
        <taxon>Branchiopoda</taxon>
        <taxon>Diplostraca</taxon>
        <taxon>Cladocera</taxon>
        <taxon>Anomopoda</taxon>
        <taxon>Daphniidae</taxon>
        <taxon>Daphnia</taxon>
    </lineage>
</organism>
<comment type="caution">
    <text evidence="2">The sequence shown here is derived from an EMBL/GenBank/DDBJ whole genome shotgun (WGS) entry which is preliminary data.</text>
</comment>
<evidence type="ECO:0000256" key="1">
    <source>
        <dbReference type="SAM" id="MobiDB-lite"/>
    </source>
</evidence>
<feature type="compositionally biased region" description="Pro residues" evidence="1">
    <location>
        <begin position="47"/>
        <end position="58"/>
    </location>
</feature>
<dbReference type="AlphaFoldDB" id="A0A162D5D0"/>
<proteinExistence type="predicted"/>
<dbReference type="EMBL" id="LRGB01014859">
    <property type="protein sequence ID" value="KZR99054.1"/>
    <property type="molecule type" value="Genomic_DNA"/>
</dbReference>
<name>A0A162D5D0_9CRUS</name>